<dbReference type="GO" id="GO:0004553">
    <property type="term" value="F:hydrolase activity, hydrolyzing O-glycosyl compounds"/>
    <property type="evidence" value="ECO:0007669"/>
    <property type="project" value="InterPro"/>
</dbReference>
<evidence type="ECO:0000313" key="2">
    <source>
        <dbReference type="EMBL" id="ALS97608.1"/>
    </source>
</evidence>
<dbReference type="InterPro" id="IPR006103">
    <property type="entry name" value="Glyco_hydro_2_cat"/>
</dbReference>
<proteinExistence type="predicted"/>
<protein>
    <recommendedName>
        <fullName evidence="1">Glycoside hydrolase family 2 catalytic domain-containing protein</fullName>
    </recommendedName>
</protein>
<evidence type="ECO:0000313" key="3">
    <source>
        <dbReference type="Proteomes" id="UP000068447"/>
    </source>
</evidence>
<dbReference type="Pfam" id="PF02836">
    <property type="entry name" value="Glyco_hydro_2_C"/>
    <property type="match status" value="1"/>
</dbReference>
<reference evidence="2 3" key="1">
    <citation type="submission" date="2015-12" db="EMBL/GenBank/DDBJ databases">
        <title>Complete genome of Lacimicrobium alkaliphilum KCTC 32984.</title>
        <authorList>
            <person name="Kim S.-G."/>
            <person name="Lee Y.-J."/>
        </authorList>
    </citation>
    <scope>NUCLEOTIDE SEQUENCE [LARGE SCALE GENOMIC DNA]</scope>
    <source>
        <strain evidence="2 3">YelD216</strain>
    </source>
</reference>
<dbReference type="AlphaFoldDB" id="A0A0U3AX83"/>
<name>A0A0U3AX83_9ALTE</name>
<dbReference type="Gene3D" id="3.20.20.80">
    <property type="entry name" value="Glycosidases"/>
    <property type="match status" value="1"/>
</dbReference>
<dbReference type="GO" id="GO:0005975">
    <property type="term" value="P:carbohydrate metabolic process"/>
    <property type="evidence" value="ECO:0007669"/>
    <property type="project" value="InterPro"/>
</dbReference>
<sequence>MSLFRFSQLVVICLLTSLFFVCVAEPLAKAQKTMAPVPVKLVEQDGNWIIERQGQPYFIKGAGGHQHLAYLAQSGGNSLRTWSTDNAERILDDAHQAGLTVMLGLRMGKERHGFDYNDEAAVTSQKARIRETVLKYKDHPALLAWGIGNELDLFYTNTDMWYAVEEIAAMIKSLDPYHLVTTVTAGINKEKAELIASRVPSIDYLSINIYGGLETLPQTLDKIGYNGPYVVTEWGPTGHWEVDKTDWGVPIEQSSSEKAAIYRHRYEQGIAGAPGKALGSYAFLWGQKQETTPTWYGVFTEAGNPTEVVDSLHYLWTGEWPVERAPSILSFKLQNQAATDSVHLKPGQPVDVIVDYQPGSDSQIRIDWEVLPESTDIKSGGDPESRPQPLPLKQLADNKKGTMQFLAPQDAGPYRLFVTIENGSGKVANANFPFMVTAAN</sequence>
<accession>A0A0U3AX83</accession>
<dbReference type="OrthoDB" id="9758603at2"/>
<dbReference type="SUPFAM" id="SSF51445">
    <property type="entry name" value="(Trans)glycosidases"/>
    <property type="match status" value="1"/>
</dbReference>
<dbReference type="KEGG" id="lal:AT746_04535"/>
<keyword evidence="3" id="KW-1185">Reference proteome</keyword>
<dbReference type="InterPro" id="IPR017853">
    <property type="entry name" value="GH"/>
</dbReference>
<evidence type="ECO:0000259" key="1">
    <source>
        <dbReference type="Pfam" id="PF02836"/>
    </source>
</evidence>
<dbReference type="Proteomes" id="UP000068447">
    <property type="component" value="Chromosome"/>
</dbReference>
<dbReference type="STRING" id="1526571.AT746_04535"/>
<organism evidence="2 3">
    <name type="scientific">Lacimicrobium alkaliphilum</name>
    <dbReference type="NCBI Taxonomy" id="1526571"/>
    <lineage>
        <taxon>Bacteria</taxon>
        <taxon>Pseudomonadati</taxon>
        <taxon>Pseudomonadota</taxon>
        <taxon>Gammaproteobacteria</taxon>
        <taxon>Alteromonadales</taxon>
        <taxon>Alteromonadaceae</taxon>
        <taxon>Lacimicrobium</taxon>
    </lineage>
</organism>
<feature type="domain" description="Glycoside hydrolase family 2 catalytic" evidence="1">
    <location>
        <begin position="71"/>
        <end position="235"/>
    </location>
</feature>
<gene>
    <name evidence="2" type="ORF">AT746_04535</name>
</gene>
<dbReference type="EMBL" id="CP013650">
    <property type="protein sequence ID" value="ALS97608.1"/>
    <property type="molecule type" value="Genomic_DNA"/>
</dbReference>